<evidence type="ECO:0000256" key="9">
    <source>
        <dbReference type="ARBA" id="ARBA00023146"/>
    </source>
</evidence>
<dbReference type="Pfam" id="PF05746">
    <property type="entry name" value="DALR_1"/>
    <property type="match status" value="1"/>
</dbReference>
<evidence type="ECO:0000256" key="4">
    <source>
        <dbReference type="ARBA" id="ARBA00022490"/>
    </source>
</evidence>
<comment type="catalytic activity">
    <reaction evidence="10 11">
        <text>tRNA(Gly) + glycine + ATP = glycyl-tRNA(Gly) + AMP + diphosphate</text>
        <dbReference type="Rhea" id="RHEA:16013"/>
        <dbReference type="Rhea" id="RHEA-COMP:9664"/>
        <dbReference type="Rhea" id="RHEA-COMP:9683"/>
        <dbReference type="ChEBI" id="CHEBI:30616"/>
        <dbReference type="ChEBI" id="CHEBI:33019"/>
        <dbReference type="ChEBI" id="CHEBI:57305"/>
        <dbReference type="ChEBI" id="CHEBI:78442"/>
        <dbReference type="ChEBI" id="CHEBI:78522"/>
        <dbReference type="ChEBI" id="CHEBI:456215"/>
        <dbReference type="EC" id="6.1.1.14"/>
    </reaction>
</comment>
<name>A0A1I5WYD6_9GAMM</name>
<keyword evidence="9 11" id="KW-0030">Aminoacyl-tRNA synthetase</keyword>
<evidence type="ECO:0000313" key="13">
    <source>
        <dbReference type="EMBL" id="SFQ24631.1"/>
    </source>
</evidence>
<evidence type="ECO:0000256" key="8">
    <source>
        <dbReference type="ARBA" id="ARBA00022917"/>
    </source>
</evidence>
<evidence type="ECO:0000256" key="1">
    <source>
        <dbReference type="ARBA" id="ARBA00004496"/>
    </source>
</evidence>
<protein>
    <recommendedName>
        <fullName evidence="11">Glycine--tRNA ligase beta subunit</fullName>
        <ecNumber evidence="11">6.1.1.14</ecNumber>
    </recommendedName>
    <alternativeName>
        <fullName evidence="11">Glycyl-tRNA synthetase beta subunit</fullName>
        <shortName evidence="11">GlyRS</shortName>
    </alternativeName>
</protein>
<dbReference type="SMART" id="SM00836">
    <property type="entry name" value="DALR_1"/>
    <property type="match status" value="1"/>
</dbReference>
<dbReference type="PANTHER" id="PTHR30075">
    <property type="entry name" value="GLYCYL-TRNA SYNTHETASE"/>
    <property type="match status" value="1"/>
</dbReference>
<dbReference type="GO" id="GO:0005524">
    <property type="term" value="F:ATP binding"/>
    <property type="evidence" value="ECO:0007669"/>
    <property type="project" value="UniProtKB-UniRule"/>
</dbReference>
<evidence type="ECO:0000256" key="11">
    <source>
        <dbReference type="HAMAP-Rule" id="MF_00255"/>
    </source>
</evidence>
<keyword evidence="7 11" id="KW-0067">ATP-binding</keyword>
<dbReference type="PROSITE" id="PS50861">
    <property type="entry name" value="AA_TRNA_LIGASE_II_GLYAB"/>
    <property type="match status" value="1"/>
</dbReference>
<keyword evidence="8 11" id="KW-0648">Protein biosynthesis</keyword>
<dbReference type="Pfam" id="PF02092">
    <property type="entry name" value="tRNA_synt_2f"/>
    <property type="match status" value="1"/>
</dbReference>
<evidence type="ECO:0000256" key="6">
    <source>
        <dbReference type="ARBA" id="ARBA00022741"/>
    </source>
</evidence>
<dbReference type="SUPFAM" id="SSF109604">
    <property type="entry name" value="HD-domain/PDEase-like"/>
    <property type="match status" value="1"/>
</dbReference>
<accession>A0A1I5WYD6</accession>
<dbReference type="EC" id="6.1.1.14" evidence="11"/>
<comment type="similarity">
    <text evidence="2 11">Belongs to the class-II aminoacyl-tRNA synthetase family.</text>
</comment>
<keyword evidence="14" id="KW-1185">Reference proteome</keyword>
<feature type="domain" description="DALR anticodon binding" evidence="12">
    <location>
        <begin position="581"/>
        <end position="684"/>
    </location>
</feature>
<evidence type="ECO:0000256" key="2">
    <source>
        <dbReference type="ARBA" id="ARBA00008226"/>
    </source>
</evidence>
<evidence type="ECO:0000256" key="10">
    <source>
        <dbReference type="ARBA" id="ARBA00047937"/>
    </source>
</evidence>
<evidence type="ECO:0000256" key="5">
    <source>
        <dbReference type="ARBA" id="ARBA00022598"/>
    </source>
</evidence>
<dbReference type="GO" id="GO:0004820">
    <property type="term" value="F:glycine-tRNA ligase activity"/>
    <property type="evidence" value="ECO:0007669"/>
    <property type="project" value="UniProtKB-UniRule"/>
</dbReference>
<dbReference type="PANTHER" id="PTHR30075:SF2">
    <property type="entry name" value="GLYCINE--TRNA LIGASE, CHLOROPLASTIC_MITOCHONDRIAL 2"/>
    <property type="match status" value="1"/>
</dbReference>
<dbReference type="NCBIfam" id="TIGR00211">
    <property type="entry name" value="glyS"/>
    <property type="match status" value="1"/>
</dbReference>
<reference evidence="14" key="1">
    <citation type="submission" date="2016-10" db="EMBL/GenBank/DDBJ databases">
        <authorList>
            <person name="Varghese N."/>
            <person name="Submissions S."/>
        </authorList>
    </citation>
    <scope>NUCLEOTIDE SEQUENCE [LARGE SCALE GENOMIC DNA]</scope>
    <source>
        <strain evidence="14">JCM 18195</strain>
    </source>
</reference>
<keyword evidence="4 11" id="KW-0963">Cytoplasm</keyword>
<dbReference type="GO" id="GO:0006426">
    <property type="term" value="P:glycyl-tRNA aminoacylation"/>
    <property type="evidence" value="ECO:0007669"/>
    <property type="project" value="UniProtKB-UniRule"/>
</dbReference>
<comment type="subunit">
    <text evidence="3 11">Tetramer of two alpha and two beta subunits.</text>
</comment>
<dbReference type="Proteomes" id="UP000243084">
    <property type="component" value="Unassembled WGS sequence"/>
</dbReference>
<dbReference type="InterPro" id="IPR008909">
    <property type="entry name" value="DALR_anticod-bd"/>
</dbReference>
<evidence type="ECO:0000256" key="7">
    <source>
        <dbReference type="ARBA" id="ARBA00022840"/>
    </source>
</evidence>
<dbReference type="GO" id="GO:0004814">
    <property type="term" value="F:arginine-tRNA ligase activity"/>
    <property type="evidence" value="ECO:0007669"/>
    <property type="project" value="InterPro"/>
</dbReference>
<evidence type="ECO:0000259" key="12">
    <source>
        <dbReference type="SMART" id="SM00836"/>
    </source>
</evidence>
<dbReference type="AlphaFoldDB" id="A0A1I5WYD6"/>
<sequence>MMSAQDFLVELGTEELPPKALKSLAEAFLAGVEKGLKAAGLGYASARYYAAPRRLAVQVEALATQQPDRSVNLDGPPVQAAFDKDGQPTQAALGFARKCGVALELIDRSGPKLKFVQSIPGQPAAGLLPGIVETSLNELPIPKRMRWAARREEFVRPTQWLVMLFGSEVIDCTILTQQAGRTSRGHRFHANHDVRISTPANYAEDLRSAYVIADFAERRALIDARVAELAAEQHGKAIVPPALLDEVTALVEWPVPLVCSFEERFLEVPQEALITTMQDNQKYFCLLDANGKLLPRFITVANIESKDPAQIVSGNEKVVRPRLTDAEFFFKQDKRQPLEQRNQRLANVVFQAQLGSVFNKAERVSALAGFIAARIGGDAERAARAGILSKCDLASEMVGEFPEMQGIAGYYYAKHDGEAEDVALALNEQYMPRGAGAELPSTLTGAAVAVADKLDTLVGIFGIGMLPTGSKDPYALRRAALGVLRILIEKQLDLDLVQAVAFAIEQYGDKVKADGLAAQVLDFVFDRLRARYEDEGVDVAVYQAVRALAPSAPLDFDQRVQAVQAFRQLAEAATLAAANKRVSNILAKAEGEVPALVSSSLLVEPAEQALATAVAAAAEAVAPLAAARNYRAALERLASLRTPVDAFFDSVLVNADDAAVRANRYALLAQLRGLFLGVADISLLG</sequence>
<dbReference type="GO" id="GO:0006420">
    <property type="term" value="P:arginyl-tRNA aminoacylation"/>
    <property type="evidence" value="ECO:0007669"/>
    <property type="project" value="InterPro"/>
</dbReference>
<dbReference type="GO" id="GO:0005829">
    <property type="term" value="C:cytosol"/>
    <property type="evidence" value="ECO:0007669"/>
    <property type="project" value="TreeGrafter"/>
</dbReference>
<dbReference type="InterPro" id="IPR006194">
    <property type="entry name" value="Gly-tRNA-synth_heterodimer"/>
</dbReference>
<evidence type="ECO:0000313" key="14">
    <source>
        <dbReference type="Proteomes" id="UP000243084"/>
    </source>
</evidence>
<keyword evidence="5 11" id="KW-0436">Ligase</keyword>
<keyword evidence="6 11" id="KW-0547">Nucleotide-binding</keyword>
<dbReference type="InterPro" id="IPR015944">
    <property type="entry name" value="Gly-tRNA-synth_bsu"/>
</dbReference>
<evidence type="ECO:0000256" key="3">
    <source>
        <dbReference type="ARBA" id="ARBA00011209"/>
    </source>
</evidence>
<dbReference type="EMBL" id="FOXM01000014">
    <property type="protein sequence ID" value="SFQ24631.1"/>
    <property type="molecule type" value="Genomic_DNA"/>
</dbReference>
<dbReference type="HAMAP" id="MF_00255">
    <property type="entry name" value="Gly_tRNA_synth_beta"/>
    <property type="match status" value="1"/>
</dbReference>
<organism evidence="13 14">
    <name type="scientific">Geopseudomonas sagittaria</name>
    <dbReference type="NCBI Taxonomy" id="1135990"/>
    <lineage>
        <taxon>Bacteria</taxon>
        <taxon>Pseudomonadati</taxon>
        <taxon>Pseudomonadota</taxon>
        <taxon>Gammaproteobacteria</taxon>
        <taxon>Pseudomonadales</taxon>
        <taxon>Pseudomonadaceae</taxon>
        <taxon>Geopseudomonas</taxon>
    </lineage>
</organism>
<comment type="subcellular location">
    <subcellularLocation>
        <location evidence="1 11">Cytoplasm</location>
    </subcellularLocation>
</comment>
<proteinExistence type="inferred from homology"/>
<gene>
    <name evidence="11" type="primary">glyS</name>
    <name evidence="13" type="ORF">SAMN05216229_114101</name>
</gene>
<dbReference type="PRINTS" id="PR01045">
    <property type="entry name" value="TRNASYNTHGB"/>
</dbReference>